<dbReference type="Gene3D" id="1.10.287.950">
    <property type="entry name" value="Methyl-accepting chemotaxis protein"/>
    <property type="match status" value="1"/>
</dbReference>
<dbReference type="Pfam" id="PF22673">
    <property type="entry name" value="MCP-like_PDC_1"/>
    <property type="match status" value="1"/>
</dbReference>
<organism evidence="4 5">
    <name type="scientific">Petrocella atlantisensis</name>
    <dbReference type="NCBI Taxonomy" id="2173034"/>
    <lineage>
        <taxon>Bacteria</taxon>
        <taxon>Bacillati</taxon>
        <taxon>Bacillota</taxon>
        <taxon>Clostridia</taxon>
        <taxon>Lachnospirales</taxon>
        <taxon>Vallitaleaceae</taxon>
        <taxon>Petrocella</taxon>
    </lineage>
</organism>
<accession>A0A3P7RX83</accession>
<evidence type="ECO:0000256" key="1">
    <source>
        <dbReference type="ARBA" id="ARBA00023224"/>
    </source>
</evidence>
<proteinExistence type="predicted"/>
<dbReference type="PROSITE" id="PS50111">
    <property type="entry name" value="CHEMOTAXIS_TRANSDUC_2"/>
    <property type="match status" value="1"/>
</dbReference>
<name>A0A3P7RX83_9FIRM</name>
<sequence length="489" mass="53925">MGKKTMKHLKLEAKNISEGDLLHDIGANAYNKKVGPVAESIEILQKQVRSHVFEMQVVSAQIDASTASIEMLLEDQKNITKALYTTSDNLRTTNQAHDQVVNETVLMSEKILANTKHLEAITTELRDSSQASKDVLKNQMASILDIITLIDDISTAATASSSSIHTLYDDTRKITEILESVKTFYKQTQLLALNASIESARAGEAGKGFGVVATEIRTLATNSSESISEISNIMSNIDNSIDTVIEQSNQTNSNVSKAVEKTISIENGLKVMDASFDRLDQKVQDMSTSIQENLVVTDNFSVTIARASQVSRDVSGGIGHLHDHIENQYAKLDEIQEMEVSLGDASKSLHALTDKIDVDMLSQKKVQIEKQSEDLIMHLKDILQNHKTLTMDQKQTHQEILDRTIHELPHIEALWSNRSNGSFIYSNPPAGIKSANIRPWFKESMKGLVHISDVYISAITKSPCLTVSLPIYDNSEIVGVLGADLAIKL</sequence>
<dbReference type="PANTHER" id="PTHR32089:SF118">
    <property type="entry name" value="HEME-BASED AEROTACTIC TRANSDUCER HEMAT"/>
    <property type="match status" value="1"/>
</dbReference>
<evidence type="ECO:0000313" key="5">
    <source>
        <dbReference type="Proteomes" id="UP000279029"/>
    </source>
</evidence>
<dbReference type="GO" id="GO:0007165">
    <property type="term" value="P:signal transduction"/>
    <property type="evidence" value="ECO:0007669"/>
    <property type="project" value="UniProtKB-KW"/>
</dbReference>
<dbReference type="InterPro" id="IPR004089">
    <property type="entry name" value="MCPsignal_dom"/>
</dbReference>
<evidence type="ECO:0000313" key="4">
    <source>
        <dbReference type="EMBL" id="VDN47346.1"/>
    </source>
</evidence>
<dbReference type="Proteomes" id="UP000279029">
    <property type="component" value="Chromosome"/>
</dbReference>
<gene>
    <name evidence="4" type="ORF">PATL70BA_1461</name>
</gene>
<dbReference type="Gene3D" id="3.30.450.20">
    <property type="entry name" value="PAS domain"/>
    <property type="match status" value="1"/>
</dbReference>
<keyword evidence="5" id="KW-1185">Reference proteome</keyword>
<dbReference type="EMBL" id="LR130778">
    <property type="protein sequence ID" value="VDN47346.1"/>
    <property type="molecule type" value="Genomic_DNA"/>
</dbReference>
<dbReference type="GO" id="GO:0016020">
    <property type="term" value="C:membrane"/>
    <property type="evidence" value="ECO:0007669"/>
    <property type="project" value="InterPro"/>
</dbReference>
<dbReference type="RefSeq" id="WP_125136667.1">
    <property type="nucleotide sequence ID" value="NZ_LR130778.1"/>
</dbReference>
<protein>
    <recommendedName>
        <fullName evidence="3">Methyl-accepting transducer domain-containing protein</fullName>
    </recommendedName>
</protein>
<dbReference type="SMART" id="SM00283">
    <property type="entry name" value="MA"/>
    <property type="match status" value="1"/>
</dbReference>
<reference evidence="4 5" key="1">
    <citation type="submission" date="2018-09" db="EMBL/GenBank/DDBJ databases">
        <authorList>
            <person name="Postec A."/>
        </authorList>
    </citation>
    <scope>NUCLEOTIDE SEQUENCE [LARGE SCALE GENOMIC DNA]</scope>
    <source>
        <strain evidence="4">70B-A</strain>
    </source>
</reference>
<dbReference type="SUPFAM" id="SSF58104">
    <property type="entry name" value="Methyl-accepting chemotaxis protein (MCP) signaling domain"/>
    <property type="match status" value="1"/>
</dbReference>
<dbReference type="Pfam" id="PF00015">
    <property type="entry name" value="MCPsignal"/>
    <property type="match status" value="1"/>
</dbReference>
<dbReference type="OrthoDB" id="9816519at2"/>
<dbReference type="AlphaFoldDB" id="A0A3P7RX83"/>
<keyword evidence="1 2" id="KW-0807">Transducer</keyword>
<dbReference type="InterPro" id="IPR029151">
    <property type="entry name" value="Sensor-like_sf"/>
</dbReference>
<dbReference type="CDD" id="cd18773">
    <property type="entry name" value="PDC1_HK_sensor"/>
    <property type="match status" value="1"/>
</dbReference>
<evidence type="ECO:0000259" key="3">
    <source>
        <dbReference type="PROSITE" id="PS50111"/>
    </source>
</evidence>
<feature type="domain" description="Methyl-accepting transducer" evidence="3">
    <location>
        <begin position="72"/>
        <end position="308"/>
    </location>
</feature>
<dbReference type="KEGG" id="cbar:PATL70BA_1461"/>
<dbReference type="PANTHER" id="PTHR32089">
    <property type="entry name" value="METHYL-ACCEPTING CHEMOTAXIS PROTEIN MCPB"/>
    <property type="match status" value="1"/>
</dbReference>
<evidence type="ECO:0000256" key="2">
    <source>
        <dbReference type="PROSITE-ProRule" id="PRU00284"/>
    </source>
</evidence>
<dbReference type="SUPFAM" id="SSF103190">
    <property type="entry name" value="Sensory domain-like"/>
    <property type="match status" value="1"/>
</dbReference>